<dbReference type="GO" id="GO:0005737">
    <property type="term" value="C:cytoplasm"/>
    <property type="evidence" value="ECO:0007669"/>
    <property type="project" value="UniProtKB-SubCell"/>
</dbReference>
<dbReference type="Gene3D" id="2.130.10.10">
    <property type="entry name" value="YVTN repeat-like/Quinoprotein amine dehydrogenase"/>
    <property type="match status" value="1"/>
</dbReference>
<sequence length="1076" mass="122900">MVHYRVLVIALIFGLFQQLNGQEARLMRFPDFHQNKVVFTYAGDLYLADRDGGVARRLTSHPGYEMFARFSPDGSKIAFTGQYDGNTEVYVMPAEGGTPQRLTHTATLSRDDVSDRMGPNNMVMSWTPDGNNIVYRSRGISFNSFVGHLFKVPVEGGLSERLPLSTGGFHTWSDDGNQLAFNRVMREFRTWKYYKGGMADDVWLFDFNTKETKQLTDNVAQDIFPMWYKGDVYFASDRDRTMNLFVYKSESEEIEKITDFDTYDVKFPSLGTDGIIFENEGYLYIYNFTDNETEKLNIQIDNDQVYGRKAYIDASEFVDDVNISPQGNRVVFGARGDIWSVPANEGVTYNLTQSSGVHDREPAWSPDGKYLAWISDKTGEDQIYILENKEGAKPKKLTNLSTYIFNIDWSPNSKMLAWTDQNYNLSYIDIASGDTKQVIHGDHGKIWSYNWSPDSKWLTYTKPQENEMTVIQLYNLENDRHYPVTESWYDAGSPIFSPKGKYLYFVSARDFSPTYNDVEWNYAYKNMNRIYMVPLAKSTKSPFAPENNKVKVVEENGKSEKSENEEIVIDTDGLSDRVVDLPVEPAYYYNLQPSEGKLYYNTMKSGDRKYMLKMYDLEKKKEKAIGEQISMQITANGKKVLVRYHGKNYVEKLPGGKLKPQNKVDQSKMKLWVDKKAEWEQIYTESWRQMREFFYANNMHGLDWKVIHDKYAKLLPWVNHRNDLNYLIGEMIGELNIGHAYVNGGDRPDVERIKTGLLGAQITADKSGYFKIEKILDGENWRDNARSPLTQPGADVKAGDYILAVDDNSTKNVQDIYSLLTGKANQVVELTVNSKPSENGAKDILAKTIDDESELYYYNWVQTNIEKVNDATNGQVGYIHIPDMGPKGLNEFVKHFYPQLTKKALIIDDRGNGGGNVSPMIMERLRRELVFYSMRRNQKSVEPSPNQIMAGPKVLLINNYSASDGDLFPYRFKSHETGPVIGVRSWGGVVGITGSLPFIDGGQLRKPEFAPFAKDGSKFIIEGHGVDPDIVIDNDPYKEYMGEDAQLQKAIEVVLKKLEENPLETPEIPPFPDKSK</sequence>
<evidence type="ECO:0000256" key="9">
    <source>
        <dbReference type="PIRSR" id="PIRSR036421-3"/>
    </source>
</evidence>
<dbReference type="SUPFAM" id="SSF50993">
    <property type="entry name" value="Peptidase/esterase 'gauge' domain"/>
    <property type="match status" value="1"/>
</dbReference>
<keyword evidence="6 7" id="KW-0720">Serine protease</keyword>
<keyword evidence="12" id="KW-1185">Reference proteome</keyword>
<dbReference type="InterPro" id="IPR029414">
    <property type="entry name" value="Tricorn_PDZ"/>
</dbReference>
<dbReference type="Proteomes" id="UP000064893">
    <property type="component" value="Chromosome"/>
</dbReference>
<dbReference type="PIRSF" id="PIRSF036421">
    <property type="entry name" value="Tricorn_protease"/>
    <property type="match status" value="1"/>
</dbReference>
<dbReference type="PANTHER" id="PTHR43253">
    <property type="entry name" value="TRICORN PROTEASE HOMOLOG 2-RELATED"/>
    <property type="match status" value="1"/>
</dbReference>
<evidence type="ECO:0000256" key="1">
    <source>
        <dbReference type="ARBA" id="ARBA00004496"/>
    </source>
</evidence>
<dbReference type="InterPro" id="IPR015943">
    <property type="entry name" value="WD40/YVTN_repeat-like_dom_sf"/>
</dbReference>
<proteinExistence type="inferred from homology"/>
<name>A0A0S2I5S2_9BACT</name>
<dbReference type="EMBL" id="CP013118">
    <property type="protein sequence ID" value="ALO17525.1"/>
    <property type="molecule type" value="Genomic_DNA"/>
</dbReference>
<dbReference type="SUPFAM" id="SSF50156">
    <property type="entry name" value="PDZ domain-like"/>
    <property type="match status" value="1"/>
</dbReference>
<dbReference type="Gene3D" id="2.30.42.10">
    <property type="match status" value="1"/>
</dbReference>
<gene>
    <name evidence="11" type="ORF">L21SP5_03934</name>
</gene>
<dbReference type="Gene3D" id="3.90.226.10">
    <property type="entry name" value="2-enoyl-CoA Hydratase, Chain A, domain 1"/>
    <property type="match status" value="1"/>
</dbReference>
<comment type="subcellular location">
    <subcellularLocation>
        <location evidence="1 7">Cytoplasm</location>
    </subcellularLocation>
</comment>
<dbReference type="PANTHER" id="PTHR43253:SF1">
    <property type="entry name" value="TRICORN PROTEASE HOMOLOG 2-RELATED"/>
    <property type="match status" value="1"/>
</dbReference>
<dbReference type="RefSeq" id="WP_057954779.1">
    <property type="nucleotide sequence ID" value="NZ_CP013118.1"/>
</dbReference>
<dbReference type="InterPro" id="IPR029045">
    <property type="entry name" value="ClpP/crotonase-like_dom_sf"/>
</dbReference>
<comment type="similarity">
    <text evidence="2 7">Belongs to the peptidase S41B family.</text>
</comment>
<dbReference type="PATRIC" id="fig|1307839.3.peg.4200"/>
<evidence type="ECO:0000256" key="8">
    <source>
        <dbReference type="PIRSR" id="PIRSR036421-1"/>
    </source>
</evidence>
<feature type="active site" description="Charge relay system" evidence="8">
    <location>
        <position position="739"/>
    </location>
</feature>
<dbReference type="OrthoDB" id="9815657at2"/>
<evidence type="ECO:0000313" key="11">
    <source>
        <dbReference type="EMBL" id="ALO17525.1"/>
    </source>
</evidence>
<dbReference type="KEGG" id="blq:L21SP5_03934"/>
<evidence type="ECO:0000313" key="12">
    <source>
        <dbReference type="Proteomes" id="UP000064893"/>
    </source>
</evidence>
<feature type="active site" description="Nucleophile" evidence="8">
    <location>
        <position position="963"/>
    </location>
</feature>
<dbReference type="GO" id="GO:0006508">
    <property type="term" value="P:proteolysis"/>
    <property type="evidence" value="ECO:0007669"/>
    <property type="project" value="UniProtKB-UniRule"/>
</dbReference>
<dbReference type="CDD" id="cd07562">
    <property type="entry name" value="Peptidase_S41_TRI"/>
    <property type="match status" value="1"/>
</dbReference>
<dbReference type="InterPro" id="IPR012393">
    <property type="entry name" value="Tricorn_protease"/>
</dbReference>
<dbReference type="Pfam" id="PF26549">
    <property type="entry name" value="Tricorn_N"/>
    <property type="match status" value="1"/>
</dbReference>
<protein>
    <recommendedName>
        <fullName evidence="7">Tricorn protease homolog</fullName>
        <ecNumber evidence="7">3.4.21.-</ecNumber>
    </recommendedName>
</protein>
<dbReference type="Gene3D" id="3.30.750.44">
    <property type="match status" value="1"/>
</dbReference>
<dbReference type="STRING" id="1307839.L21SP5_03934"/>
<keyword evidence="3 7" id="KW-0963">Cytoplasm</keyword>
<dbReference type="SUPFAM" id="SSF82171">
    <property type="entry name" value="DPP6 N-terminal domain-like"/>
    <property type="match status" value="1"/>
</dbReference>
<reference evidence="11 12" key="1">
    <citation type="submission" date="2015-11" db="EMBL/GenBank/DDBJ databases">
        <title>Description and complete genome sequence of a novel strain predominating in hypersaline microbial mats and representing a new family of the Bacteriodetes phylum.</title>
        <authorList>
            <person name="Spring S."/>
            <person name="Bunk B."/>
            <person name="Sproer C."/>
            <person name="Klenk H.-P."/>
        </authorList>
    </citation>
    <scope>NUCLEOTIDE SEQUENCE [LARGE SCALE GENOMIC DNA]</scope>
    <source>
        <strain evidence="11 12">L21-Spi-D4</strain>
    </source>
</reference>
<comment type="function">
    <text evidence="7">Degrades oligopeptides.</text>
</comment>
<evidence type="ECO:0000256" key="4">
    <source>
        <dbReference type="ARBA" id="ARBA00022670"/>
    </source>
</evidence>
<dbReference type="EC" id="3.4.21.-" evidence="7"/>
<feature type="domain" description="Tail specific protease" evidence="10">
    <location>
        <begin position="841"/>
        <end position="1033"/>
    </location>
</feature>
<dbReference type="Gene3D" id="2.120.10.60">
    <property type="entry name" value="Tricorn protease N-terminal domain"/>
    <property type="match status" value="1"/>
</dbReference>
<dbReference type="SUPFAM" id="SSF52096">
    <property type="entry name" value="ClpP/crotonase"/>
    <property type="match status" value="1"/>
</dbReference>
<dbReference type="Pfam" id="PF26550">
    <property type="entry name" value="Tricorn_2nd"/>
    <property type="match status" value="1"/>
</dbReference>
<evidence type="ECO:0000256" key="5">
    <source>
        <dbReference type="ARBA" id="ARBA00022801"/>
    </source>
</evidence>
<dbReference type="Pfam" id="PF14684">
    <property type="entry name" value="Tricorn_C1"/>
    <property type="match status" value="1"/>
</dbReference>
<dbReference type="InterPro" id="IPR036034">
    <property type="entry name" value="PDZ_sf"/>
</dbReference>
<keyword evidence="5 7" id="KW-0378">Hydrolase</keyword>
<keyword evidence="4 7" id="KW-0645">Protease</keyword>
<organism evidence="11 12">
    <name type="scientific">Salinivirga cyanobacteriivorans</name>
    <dbReference type="NCBI Taxonomy" id="1307839"/>
    <lineage>
        <taxon>Bacteria</taxon>
        <taxon>Pseudomonadati</taxon>
        <taxon>Bacteroidota</taxon>
        <taxon>Bacteroidia</taxon>
        <taxon>Bacteroidales</taxon>
        <taxon>Salinivirgaceae</taxon>
        <taxon>Salinivirga</taxon>
    </lineage>
</organism>
<dbReference type="SMART" id="SM00245">
    <property type="entry name" value="TSPc"/>
    <property type="match status" value="1"/>
</dbReference>
<dbReference type="AlphaFoldDB" id="A0A0S2I5S2"/>
<evidence type="ECO:0000256" key="7">
    <source>
        <dbReference type="PIRNR" id="PIRNR036421"/>
    </source>
</evidence>
<accession>A0A0S2I5S2</accession>
<dbReference type="InterPro" id="IPR005151">
    <property type="entry name" value="Tail-specific_protease"/>
</dbReference>
<evidence type="ECO:0000256" key="6">
    <source>
        <dbReference type="ARBA" id="ARBA00022825"/>
    </source>
</evidence>
<evidence type="ECO:0000259" key="10">
    <source>
        <dbReference type="SMART" id="SM00245"/>
    </source>
</evidence>
<dbReference type="GO" id="GO:0008236">
    <property type="term" value="F:serine-type peptidase activity"/>
    <property type="evidence" value="ECO:0007669"/>
    <property type="project" value="UniProtKB-UniRule"/>
</dbReference>
<feature type="site" description="Transition state stabilizer; via amide nitrogen" evidence="9">
    <location>
        <position position="964"/>
    </location>
</feature>
<evidence type="ECO:0000256" key="3">
    <source>
        <dbReference type="ARBA" id="ARBA00022490"/>
    </source>
</evidence>
<feature type="active site" description="Charge relay system" evidence="8">
    <location>
        <position position="1022"/>
    </location>
</feature>
<dbReference type="Pfam" id="PF03572">
    <property type="entry name" value="Peptidase_S41"/>
    <property type="match status" value="1"/>
</dbReference>
<evidence type="ECO:0000256" key="2">
    <source>
        <dbReference type="ARBA" id="ARBA00008524"/>
    </source>
</evidence>
<dbReference type="Pfam" id="PF14685">
    <property type="entry name" value="PDZ_Tricorn"/>
    <property type="match status" value="1"/>
</dbReference>
<dbReference type="InterPro" id="IPR028204">
    <property type="entry name" value="Tricorn_C1"/>
</dbReference>